<gene>
    <name evidence="1" type="primary">rnpA</name>
    <name evidence="1" type="ORF">ACI1P1_23745</name>
</gene>
<evidence type="ECO:0000313" key="2">
    <source>
        <dbReference type="Proteomes" id="UP001631969"/>
    </source>
</evidence>
<proteinExistence type="predicted"/>
<keyword evidence="1" id="KW-0378">Hydrolase</keyword>
<name>A0ACC7P3S1_9BACL</name>
<dbReference type="EC" id="3.1.26.5" evidence="1"/>
<comment type="caution">
    <text evidence="1">The sequence shown here is derived from an EMBL/GenBank/DDBJ whole genome shotgun (WGS) entry which is preliminary data.</text>
</comment>
<evidence type="ECO:0000313" key="1">
    <source>
        <dbReference type="EMBL" id="MFM9331312.1"/>
    </source>
</evidence>
<dbReference type="EMBL" id="JBJURJ010000018">
    <property type="protein sequence ID" value="MFM9331312.1"/>
    <property type="molecule type" value="Genomic_DNA"/>
</dbReference>
<keyword evidence="2" id="KW-1185">Reference proteome</keyword>
<dbReference type="Proteomes" id="UP001631969">
    <property type="component" value="Unassembled WGS sequence"/>
</dbReference>
<sequence>MQKENRLTRREDFNKVYRYGKSAANHQFVVYVMNRHSASAGDGFRLGISVSKKVGNAVVRNRLRRRIKEIVRLNREKLVPKKDFILIVRKPAADLEYADMEKSILHVLKRAELLVKKGQPPG</sequence>
<organism evidence="1 2">
    <name type="scientific">Paenibacillus mesotrionivorans</name>
    <dbReference type="NCBI Taxonomy" id="3160968"/>
    <lineage>
        <taxon>Bacteria</taxon>
        <taxon>Bacillati</taxon>
        <taxon>Bacillota</taxon>
        <taxon>Bacilli</taxon>
        <taxon>Bacillales</taxon>
        <taxon>Paenibacillaceae</taxon>
        <taxon>Paenibacillus</taxon>
    </lineage>
</organism>
<reference evidence="1" key="1">
    <citation type="submission" date="2024-12" db="EMBL/GenBank/DDBJ databases">
        <authorList>
            <person name="Wu N."/>
        </authorList>
    </citation>
    <scope>NUCLEOTIDE SEQUENCE</scope>
    <source>
        <strain evidence="1">P15</strain>
    </source>
</reference>
<accession>A0ACC7P3S1</accession>
<protein>
    <submittedName>
        <fullName evidence="1">Ribonuclease P protein component</fullName>
        <ecNumber evidence="1">3.1.26.5</ecNumber>
    </submittedName>
</protein>